<name>A0A2D2AJV0_9EUGL</name>
<evidence type="ECO:0000256" key="6">
    <source>
        <dbReference type="ARBA" id="ARBA00023004"/>
    </source>
</evidence>
<dbReference type="GO" id="GO:0016020">
    <property type="term" value="C:membrane"/>
    <property type="evidence" value="ECO:0007669"/>
    <property type="project" value="InterPro"/>
</dbReference>
<evidence type="ECO:0000256" key="4">
    <source>
        <dbReference type="ARBA" id="ARBA00022723"/>
    </source>
</evidence>
<dbReference type="SUPFAM" id="SSF54862">
    <property type="entry name" value="4Fe-4S ferredoxins"/>
    <property type="match status" value="1"/>
</dbReference>
<dbReference type="AlphaFoldDB" id="A0A2D2AJV0"/>
<feature type="domain" description="4Fe-4S ferredoxin-type" evidence="8">
    <location>
        <begin position="36"/>
        <end position="68"/>
    </location>
</feature>
<protein>
    <submittedName>
        <fullName evidence="9">NADH dehydrogenase subunit 8</fullName>
        <ecNumber evidence="9">1.6.5.3</ecNumber>
    </submittedName>
</protein>
<dbReference type="EC" id="1.6.5.3" evidence="9"/>
<evidence type="ECO:0000313" key="9">
    <source>
        <dbReference type="EMBL" id="ATQ37476.1"/>
    </source>
</evidence>
<accession>A0A2D2AJV0</accession>
<dbReference type="GO" id="GO:0051539">
    <property type="term" value="F:4 iron, 4 sulfur cluster binding"/>
    <property type="evidence" value="ECO:0007669"/>
    <property type="project" value="UniProtKB-KW"/>
</dbReference>
<organism evidence="9">
    <name type="scientific">Diplonema sp. ATCC 50224</name>
    <dbReference type="NCBI Taxonomy" id="91375"/>
    <lineage>
        <taxon>Eukaryota</taxon>
        <taxon>Discoba</taxon>
        <taxon>Euglenozoa</taxon>
        <taxon>Diplonemea</taxon>
        <taxon>Diplonemidae</taxon>
        <taxon>Diplonema</taxon>
    </lineage>
</organism>
<feature type="domain" description="4Fe-4S ferredoxin-type" evidence="8">
    <location>
        <begin position="78"/>
        <end position="107"/>
    </location>
</feature>
<geneLocation type="mitochondrion" evidence="9"/>
<keyword evidence="9" id="KW-0496">Mitochondrion</keyword>
<gene>
    <name evidence="9" type="primary">nad8</name>
</gene>
<dbReference type="GO" id="GO:0003954">
    <property type="term" value="F:NADH dehydrogenase activity"/>
    <property type="evidence" value="ECO:0007669"/>
    <property type="project" value="TreeGrafter"/>
</dbReference>
<dbReference type="PANTHER" id="PTHR10849">
    <property type="entry name" value="NADH DEHYDROGENASE UBIQUINONE IRON-SULFUR PROTEIN 8, MITOCHONDRIAL"/>
    <property type="match status" value="1"/>
</dbReference>
<keyword evidence="5" id="KW-1278">Translocase</keyword>
<proteinExistence type="evidence at transcript level"/>
<dbReference type="PROSITE" id="PS00198">
    <property type="entry name" value="4FE4S_FER_1"/>
    <property type="match status" value="1"/>
</dbReference>
<sequence>MLTEYITATTAIMLWHSARTVIVTELPSIATVRGEHVLTVDAAGQCACIACKLCSTWCPANAIVVTTGWTTRSTRNSTEYLLCTARCIYCGWCEVCCPTTCIVHTSCTTVVLMIRSMHVTSTSME</sequence>
<dbReference type="EMBL" id="MF436957">
    <property type="protein sequence ID" value="ATQ37476.1"/>
    <property type="molecule type" value="mRNA"/>
</dbReference>
<evidence type="ECO:0000256" key="1">
    <source>
        <dbReference type="ARBA" id="ARBA00001966"/>
    </source>
</evidence>
<dbReference type="GO" id="GO:0046872">
    <property type="term" value="F:metal ion binding"/>
    <property type="evidence" value="ECO:0007669"/>
    <property type="project" value="UniProtKB-KW"/>
</dbReference>
<evidence type="ECO:0000256" key="7">
    <source>
        <dbReference type="ARBA" id="ARBA00023014"/>
    </source>
</evidence>
<comment type="similarity">
    <text evidence="2">Belongs to the complex I 23 kDa subunit family.</text>
</comment>
<reference evidence="9" key="1">
    <citation type="journal article" date="2017" name="Sci. Rep.">
        <title>Keeping it complicated: Mitochondrial genome plasticity across diplonemids.</title>
        <authorList>
            <person name="Valach M."/>
            <person name="Moreira S."/>
            <person name="Hoffmann S."/>
            <person name="Stadler P.F."/>
            <person name="Burger G."/>
        </authorList>
    </citation>
    <scope>NUCLEOTIDE SEQUENCE</scope>
</reference>
<comment type="cofactor">
    <cofactor evidence="1">
        <name>[4Fe-4S] cluster</name>
        <dbReference type="ChEBI" id="CHEBI:49883"/>
    </cofactor>
</comment>
<keyword evidence="9" id="KW-0560">Oxidoreductase</keyword>
<dbReference type="InterPro" id="IPR017900">
    <property type="entry name" value="4Fe4S_Fe_S_CS"/>
</dbReference>
<evidence type="ECO:0000259" key="8">
    <source>
        <dbReference type="PROSITE" id="PS51379"/>
    </source>
</evidence>
<keyword evidence="4" id="KW-0479">Metal-binding</keyword>
<keyword evidence="6" id="KW-0408">Iron</keyword>
<keyword evidence="3" id="KW-0004">4Fe-4S</keyword>
<dbReference type="InterPro" id="IPR017896">
    <property type="entry name" value="4Fe4S_Fe-S-bd"/>
</dbReference>
<dbReference type="PANTHER" id="PTHR10849:SF20">
    <property type="entry name" value="NADH DEHYDROGENASE [UBIQUINONE] IRON-SULFUR PROTEIN 8, MITOCHONDRIAL"/>
    <property type="match status" value="1"/>
</dbReference>
<keyword evidence="7" id="KW-0411">Iron-sulfur</keyword>
<evidence type="ECO:0000256" key="2">
    <source>
        <dbReference type="ARBA" id="ARBA00010277"/>
    </source>
</evidence>
<dbReference type="GO" id="GO:0009060">
    <property type="term" value="P:aerobic respiration"/>
    <property type="evidence" value="ECO:0007669"/>
    <property type="project" value="TreeGrafter"/>
</dbReference>
<dbReference type="InterPro" id="IPR010226">
    <property type="entry name" value="NADH_quinone_OxRdtase_chainI"/>
</dbReference>
<dbReference type="Gene3D" id="3.30.70.3270">
    <property type="match status" value="1"/>
</dbReference>
<evidence type="ECO:0000256" key="3">
    <source>
        <dbReference type="ARBA" id="ARBA00022485"/>
    </source>
</evidence>
<dbReference type="PROSITE" id="PS51379">
    <property type="entry name" value="4FE4S_FER_2"/>
    <property type="match status" value="2"/>
</dbReference>
<evidence type="ECO:0000256" key="5">
    <source>
        <dbReference type="ARBA" id="ARBA00022967"/>
    </source>
</evidence>